<dbReference type="Proteomes" id="UP001168821">
    <property type="component" value="Unassembled WGS sequence"/>
</dbReference>
<accession>A0AA38MK61</accession>
<dbReference type="EMBL" id="JALNTZ010000003">
    <property type="protein sequence ID" value="KAJ3659019.1"/>
    <property type="molecule type" value="Genomic_DNA"/>
</dbReference>
<evidence type="ECO:0000313" key="1">
    <source>
        <dbReference type="EMBL" id="KAJ3659019.1"/>
    </source>
</evidence>
<evidence type="ECO:0000313" key="2">
    <source>
        <dbReference type="Proteomes" id="UP001168821"/>
    </source>
</evidence>
<gene>
    <name evidence="1" type="ORF">Zmor_010728</name>
</gene>
<sequence>MQDSSGQKRGKQKISVIRGIGEDIPPDFDVSQFSAAEKKAWVYIGRCNQGSTVDGLKKYLGHKLPKISTNNYDISIICHEDSKFISFKLGFHFDLQPQIMDSTF</sequence>
<proteinExistence type="predicted"/>
<name>A0AA38MK61_9CUCU</name>
<protein>
    <submittedName>
        <fullName evidence="1">Uncharacterized protein</fullName>
    </submittedName>
</protein>
<comment type="caution">
    <text evidence="1">The sequence shown here is derived from an EMBL/GenBank/DDBJ whole genome shotgun (WGS) entry which is preliminary data.</text>
</comment>
<keyword evidence="2" id="KW-1185">Reference proteome</keyword>
<dbReference type="AlphaFoldDB" id="A0AA38MK61"/>
<organism evidence="1 2">
    <name type="scientific">Zophobas morio</name>
    <dbReference type="NCBI Taxonomy" id="2755281"/>
    <lineage>
        <taxon>Eukaryota</taxon>
        <taxon>Metazoa</taxon>
        <taxon>Ecdysozoa</taxon>
        <taxon>Arthropoda</taxon>
        <taxon>Hexapoda</taxon>
        <taxon>Insecta</taxon>
        <taxon>Pterygota</taxon>
        <taxon>Neoptera</taxon>
        <taxon>Endopterygota</taxon>
        <taxon>Coleoptera</taxon>
        <taxon>Polyphaga</taxon>
        <taxon>Cucujiformia</taxon>
        <taxon>Tenebrionidae</taxon>
        <taxon>Zophobas</taxon>
    </lineage>
</organism>
<reference evidence="1" key="1">
    <citation type="journal article" date="2023" name="G3 (Bethesda)">
        <title>Whole genome assemblies of Zophobas morio and Tenebrio molitor.</title>
        <authorList>
            <person name="Kaur S."/>
            <person name="Stinson S.A."/>
            <person name="diCenzo G.C."/>
        </authorList>
    </citation>
    <scope>NUCLEOTIDE SEQUENCE</scope>
    <source>
        <strain evidence="1">QUZm001</strain>
    </source>
</reference>